<evidence type="ECO:0000313" key="4">
    <source>
        <dbReference type="Proteomes" id="UP000541610"/>
    </source>
</evidence>
<dbReference type="GO" id="GO:0019843">
    <property type="term" value="F:rRNA binding"/>
    <property type="evidence" value="ECO:0007669"/>
    <property type="project" value="TreeGrafter"/>
</dbReference>
<proteinExistence type="predicted"/>
<feature type="compositionally biased region" description="Acidic residues" evidence="1">
    <location>
        <begin position="105"/>
        <end position="156"/>
    </location>
</feature>
<feature type="compositionally biased region" description="Acidic residues" evidence="1">
    <location>
        <begin position="163"/>
        <end position="183"/>
    </location>
</feature>
<dbReference type="PANTHER" id="PTHR12933">
    <property type="entry name" value="ORF PROTEIN-RELATED"/>
    <property type="match status" value="1"/>
</dbReference>
<evidence type="ECO:0000259" key="2">
    <source>
        <dbReference type="Pfam" id="PF22916"/>
    </source>
</evidence>
<dbReference type="InterPro" id="IPR010678">
    <property type="entry name" value="UTP25"/>
</dbReference>
<dbReference type="EMBL" id="JABANP010000279">
    <property type="protein sequence ID" value="KAF4685069.1"/>
    <property type="molecule type" value="Genomic_DNA"/>
</dbReference>
<dbReference type="GO" id="GO:0032040">
    <property type="term" value="C:small-subunit processome"/>
    <property type="evidence" value="ECO:0007669"/>
    <property type="project" value="TreeGrafter"/>
</dbReference>
<evidence type="ECO:0000313" key="3">
    <source>
        <dbReference type="EMBL" id="KAF4685069.1"/>
    </source>
</evidence>
<accession>A0A7J6NMF7</accession>
<organism evidence="3 4">
    <name type="scientific">Perkinsus olseni</name>
    <name type="common">Perkinsus atlanticus</name>
    <dbReference type="NCBI Taxonomy" id="32597"/>
    <lineage>
        <taxon>Eukaryota</taxon>
        <taxon>Sar</taxon>
        <taxon>Alveolata</taxon>
        <taxon>Perkinsozoa</taxon>
        <taxon>Perkinsea</taxon>
        <taxon>Perkinsida</taxon>
        <taxon>Perkinsidae</taxon>
        <taxon>Perkinsus</taxon>
    </lineage>
</organism>
<comment type="caution">
    <text evidence="3">The sequence shown here is derived from an EMBL/GenBank/DDBJ whole genome shotgun (WGS) entry which is preliminary data.</text>
</comment>
<sequence length="361" mass="39786">MAKFRNYKTKAKNPLGKKRKRKLDAEDVMEKKQKKLDKKAKQEAKGALRSARMEAAAAAEAASRATHAAVREALTGKAEGPSEDIGDFDKLLMSLGVDADRLSSDEEESVVGEGEESPAEAAELEGAVELDDSEELPEDLPDEAEAEAEEDGDAPDETIVVSEEQEDGAGSEAGSDDEEEESAETVGYSSYNLQEIPQLGAHNDVTAEVTDQLDRCKVHGTHRTVELLEKNEGFVDLLPKIQRSFEENGCSNEALSGKGRALASALSTYSDVVYGGMDFEAQRETRQVAMSHVMAHVVRARNTVWKNNEKLRKHALLGEKTEEFDSDPYRDQGFSRPRVLILCPFRNVAREYVQWLLKLAP</sequence>
<dbReference type="Proteomes" id="UP000541610">
    <property type="component" value="Unassembled WGS sequence"/>
</dbReference>
<feature type="region of interest" description="Disordered" evidence="1">
    <location>
        <begin position="99"/>
        <end position="186"/>
    </location>
</feature>
<protein>
    <recommendedName>
        <fullName evidence="2">UTP25 NTP hydrolase-like domain-containing protein</fullName>
    </recommendedName>
</protein>
<feature type="domain" description="UTP25 NTP hydrolase-like" evidence="2">
    <location>
        <begin position="269"/>
        <end position="360"/>
    </location>
</feature>
<dbReference type="OrthoDB" id="10264378at2759"/>
<gene>
    <name evidence="3" type="ORF">FOZ60_006891</name>
</gene>
<feature type="region of interest" description="Disordered" evidence="1">
    <location>
        <begin position="1"/>
        <end position="51"/>
    </location>
</feature>
<name>A0A7J6NMF7_PEROL</name>
<dbReference type="PANTHER" id="PTHR12933:SF0">
    <property type="entry name" value="U3 SMALL NUCLEOLAR RNA-ASSOCIATED PROTEIN 25 HOMOLOG"/>
    <property type="match status" value="1"/>
</dbReference>
<dbReference type="GO" id="GO:0034511">
    <property type="term" value="F:U3 snoRNA binding"/>
    <property type="evidence" value="ECO:0007669"/>
    <property type="project" value="InterPro"/>
</dbReference>
<dbReference type="AlphaFoldDB" id="A0A7J6NMF7"/>
<feature type="compositionally biased region" description="Basic residues" evidence="1">
    <location>
        <begin position="1"/>
        <end position="22"/>
    </location>
</feature>
<reference evidence="3 4" key="1">
    <citation type="submission" date="2020-04" db="EMBL/GenBank/DDBJ databases">
        <title>Perkinsus olseni comparative genomics.</title>
        <authorList>
            <person name="Bogema D.R."/>
        </authorList>
    </citation>
    <scope>NUCLEOTIDE SEQUENCE [LARGE SCALE GENOMIC DNA]</scope>
    <source>
        <strain evidence="3">00978-12</strain>
    </source>
</reference>
<dbReference type="Pfam" id="PF22916">
    <property type="entry name" value="UTP25_NTPase-like"/>
    <property type="match status" value="1"/>
</dbReference>
<dbReference type="InterPro" id="IPR053940">
    <property type="entry name" value="UTP25_NTPase-like"/>
</dbReference>
<dbReference type="GO" id="GO:0000462">
    <property type="term" value="P:maturation of SSU-rRNA from tricistronic rRNA transcript (SSU-rRNA, 5.8S rRNA, LSU-rRNA)"/>
    <property type="evidence" value="ECO:0007669"/>
    <property type="project" value="TreeGrafter"/>
</dbReference>
<evidence type="ECO:0000256" key="1">
    <source>
        <dbReference type="SAM" id="MobiDB-lite"/>
    </source>
</evidence>